<feature type="transmembrane region" description="Helical" evidence="1">
    <location>
        <begin position="206"/>
        <end position="229"/>
    </location>
</feature>
<keyword evidence="1" id="KW-1133">Transmembrane helix</keyword>
<keyword evidence="3" id="KW-1185">Reference proteome</keyword>
<evidence type="ECO:0000313" key="3">
    <source>
        <dbReference type="Proteomes" id="UP000324974"/>
    </source>
</evidence>
<organism evidence="2 3">
    <name type="scientific">Limnoglobus roseus</name>
    <dbReference type="NCBI Taxonomy" id="2598579"/>
    <lineage>
        <taxon>Bacteria</taxon>
        <taxon>Pseudomonadati</taxon>
        <taxon>Planctomycetota</taxon>
        <taxon>Planctomycetia</taxon>
        <taxon>Gemmatales</taxon>
        <taxon>Gemmataceae</taxon>
        <taxon>Limnoglobus</taxon>
    </lineage>
</organism>
<evidence type="ECO:0000313" key="2">
    <source>
        <dbReference type="EMBL" id="QEL16216.1"/>
    </source>
</evidence>
<dbReference type="KEGG" id="lrs:PX52LOC_03156"/>
<evidence type="ECO:0000256" key="1">
    <source>
        <dbReference type="SAM" id="Phobius"/>
    </source>
</evidence>
<feature type="transmembrane region" description="Helical" evidence="1">
    <location>
        <begin position="113"/>
        <end position="133"/>
    </location>
</feature>
<reference evidence="3" key="1">
    <citation type="submission" date="2019-08" db="EMBL/GenBank/DDBJ databases">
        <title>Limnoglobus roseus gen. nov., sp. nov., a novel freshwater planctomycete with a giant genome from the family Gemmataceae.</title>
        <authorList>
            <person name="Kulichevskaya I.S."/>
            <person name="Naumoff D.G."/>
            <person name="Miroshnikov K."/>
            <person name="Ivanova A."/>
            <person name="Philippov D.A."/>
            <person name="Hakobyan A."/>
            <person name="Rijpstra I.C."/>
            <person name="Sinninghe Damste J.S."/>
            <person name="Liesack W."/>
            <person name="Dedysh S.N."/>
        </authorList>
    </citation>
    <scope>NUCLEOTIDE SEQUENCE [LARGE SCALE GENOMIC DNA]</scope>
    <source>
        <strain evidence="3">PX52</strain>
    </source>
</reference>
<dbReference type="RefSeq" id="WP_149110973.1">
    <property type="nucleotide sequence ID" value="NZ_CP042425.1"/>
</dbReference>
<feature type="transmembrane region" description="Helical" evidence="1">
    <location>
        <begin position="145"/>
        <end position="164"/>
    </location>
</feature>
<feature type="transmembrane region" description="Helical" evidence="1">
    <location>
        <begin position="176"/>
        <end position="194"/>
    </location>
</feature>
<keyword evidence="1" id="KW-0472">Membrane</keyword>
<dbReference type="AlphaFoldDB" id="A0A5C1ADX0"/>
<dbReference type="EMBL" id="CP042425">
    <property type="protein sequence ID" value="QEL16216.1"/>
    <property type="molecule type" value="Genomic_DNA"/>
</dbReference>
<sequence length="248" mass="26636">MKLTVTARPLDPTEVVVEGDTEARPCGVCHLRLVVPTTALGQMVACPQCGTLNRALSSGGPFAELTTTPPPTNRPTPLPLDPNAPPILAPVMPYRPLDPIDERSPMVDAVANLQWISGAFLCVVAVYQFGNYWKREYSAAADDATVIASVVLRVLLAGVLALNSGGVNARRGAARVVAMAASAVVIGWVGWLLYERLNLREGQAGWFDFTILAEMPSLLIAIMTVVLLLTPRYRAEFRMNPLAQAGTM</sequence>
<proteinExistence type="predicted"/>
<name>A0A5C1ADX0_9BACT</name>
<dbReference type="Proteomes" id="UP000324974">
    <property type="component" value="Chromosome"/>
</dbReference>
<gene>
    <name evidence="2" type="ORF">PX52LOC_03156</name>
</gene>
<protein>
    <submittedName>
        <fullName evidence="2">Uncharacterized protein</fullName>
    </submittedName>
</protein>
<keyword evidence="1" id="KW-0812">Transmembrane</keyword>
<accession>A0A5C1ADX0</accession>